<evidence type="ECO:0000259" key="2">
    <source>
        <dbReference type="Pfam" id="PF15787"/>
    </source>
</evidence>
<reference evidence="4" key="1">
    <citation type="submission" date="2020-05" db="EMBL/GenBank/DDBJ databases">
        <title>Phylogenomic resolution of chytrid fungi.</title>
        <authorList>
            <person name="Stajich J.E."/>
            <person name="Amses K."/>
            <person name="Simmons R."/>
            <person name="Seto K."/>
            <person name="Myers J."/>
            <person name="Bonds A."/>
            <person name="Quandt C.A."/>
            <person name="Barry K."/>
            <person name="Liu P."/>
            <person name="Grigoriev I."/>
            <person name="Longcore J.E."/>
            <person name="James T.Y."/>
        </authorList>
    </citation>
    <scope>NUCLEOTIDE SEQUENCE</scope>
    <source>
        <strain evidence="4">JEL0318</strain>
    </source>
</reference>
<evidence type="ECO:0000256" key="1">
    <source>
        <dbReference type="SAM" id="MobiDB-lite"/>
    </source>
</evidence>
<name>A0AAD5S813_9FUNG</name>
<dbReference type="Proteomes" id="UP001212841">
    <property type="component" value="Unassembled WGS sequence"/>
</dbReference>
<dbReference type="InterPro" id="IPR013320">
    <property type="entry name" value="ConA-like_dom_sf"/>
</dbReference>
<dbReference type="PANTHER" id="PTHR13743">
    <property type="entry name" value="BEIGE/BEACH-RELATED"/>
    <property type="match status" value="1"/>
</dbReference>
<dbReference type="Pfam" id="PF15787">
    <property type="entry name" value="DUF4704"/>
    <property type="match status" value="1"/>
</dbReference>
<comment type="caution">
    <text evidence="4">The sequence shown here is derived from an EMBL/GenBank/DDBJ whole genome shotgun (WGS) entry which is preliminary data.</text>
</comment>
<feature type="region of interest" description="Disordered" evidence="1">
    <location>
        <begin position="1411"/>
        <end position="1440"/>
    </location>
</feature>
<dbReference type="EMBL" id="JADGJD010001063">
    <property type="protein sequence ID" value="KAJ3046930.1"/>
    <property type="molecule type" value="Genomic_DNA"/>
</dbReference>
<dbReference type="SUPFAM" id="SSF49899">
    <property type="entry name" value="Concanavalin A-like lectins/glucanases"/>
    <property type="match status" value="1"/>
</dbReference>
<proteinExistence type="predicted"/>
<dbReference type="InterPro" id="IPR046852">
    <property type="entry name" value="Neurobeachin_a-sol"/>
</dbReference>
<gene>
    <name evidence="4" type="ORF">HK097_000390</name>
</gene>
<feature type="region of interest" description="Disordered" evidence="1">
    <location>
        <begin position="665"/>
        <end position="711"/>
    </location>
</feature>
<dbReference type="Gene3D" id="2.60.120.200">
    <property type="match status" value="1"/>
</dbReference>
<sequence length="1545" mass="169104">MRSNSVRTLDRKNGGFECVGLDYSTTFTLVHNVLRLFEPVEEGSLEGERRKVALGVHPDVQPVPRVQLLLIDFLIRLMQAGVDHDGAGEAVRHVLDDLGFWDVISGSAFFAFRGGDLDEGTKNERNRLRNGCVGFLGFVGSLANVSNEVSCGLVLRLVEDSRGEDRVADLRAGCGALRTMLRCCQSQTQQSLLSLSSLRIFISLLSDTGLMASPLRWTIFTVIDLTYYDNQDVSVASFLDRTVLNTYFHLLMTPTMDKHLRRFALDRLVDIMNVMLADFPTYLGLDLPTSAEGESPPTISEDSETAPDLLGRYLSCFPAEITTDGQMEIQVMLLGGLREVVAASAGRSERRKRVQRCLIRNKVFQHLLAVLSVRVFSDGAGDVEVADGTRRYRMLVEETLKVLAEVLRENEIGKKGFRELGGYEEIRVRVFVKGGWRAWEGFLRGMFLLAFDGDVPSGGAKAGWDLAGCVVRNRDAISAVVKMWEHFGEDLRSGLVGGLARLLWNEGNRVAFLKMGLLGKVLRGVLPGCQGEVLKGVVDLCRGVGGYSVGVADVRLFLACLRERRGKGRGEGIVRRMIGDGESEDEQEDGLLPFWYDRMLECLVDVAGRKEVDMDFFVFSGRGSGIVLPRGEKWPGVAGWSFMVWVKVDGVGAVTDATPALRTRRRSSIHLERPGRKTSFVETGRRRRGSSAGREGRGGSSAPQPNRPRIFSLLTPSGNGVEICITEDGVLQLIVARGDRTTTVPIPDVRLTSDKWHFVAVSQSAPIGKGRVGSSSQAWVHVDGLTRWKGDIDFPALAVHAIGRIGASGRRDGDDRGGGACREELDGPLSGGCYHCFAGQMGSVFVFDDAISEAGMKGVWKLGAGYSGQFRVDAARKAMGVGAEDGSVFEGGLTAHLALQYHPTATRGNEACFDVSPRMGGRGLIVSFGGVRTVSWSGEAEMRGVLTVQTGSVGRAVHALGGVSVLFPILGQVGLGVEGEDEAEDGESKLKVNKRMGKRTALVLKLLAILVGGDPLHRDGFRECKGPRIISGLIQQMNVSGLSMEVLDAVMSLVASTHPDERLVNELESVLVFEPRLWACASLSVQIEYFEFLRHYVKANISQFRSDNGVAFWMDILTRCYWYIPLRSLSTDLLARLAASRPRDVLSVRLLRRSVWGIVKIFLTDVDVSVEDLGKVVQCLAVGEDGVHVGEVLEYLLEFVESEGKQGGRVLDLACQAGLVDVLFDMVMNVEEKTRVLALQGLFAVLTVEEVASKWKKKARMEDLSGVVGGAAGGAGGLGPGCGTRVLGRVLARRGFSERMHHALLQCAIEEPVLDRETQEVLRDVGTIRNAKLRNPGFLHVALEMAVKYSFGAVEEESVDDGKDVRFRAQVLQDALVVAMGGANADRVRSVVGWQVPYMMLVAQDGISRDENGAEQEDTNASKDDSSSTPQSRKRSSSVATVDQHILQNLGMEVLVGVILDAFGSDRKAWRLVEETSALAFLFWKEKEAVKFLWGLLCRILGLVRREVAAGDWKTFGDVKMVRQRDAGDYQAKIANYHWPNLRTF</sequence>
<feature type="domain" description="Neurobeachin alpha-solenoid region" evidence="3">
    <location>
        <begin position="297"/>
        <end position="565"/>
    </location>
</feature>
<accession>A0AAD5S813</accession>
<organism evidence="4 5">
    <name type="scientific">Rhizophlyctis rosea</name>
    <dbReference type="NCBI Taxonomy" id="64517"/>
    <lineage>
        <taxon>Eukaryota</taxon>
        <taxon>Fungi</taxon>
        <taxon>Fungi incertae sedis</taxon>
        <taxon>Chytridiomycota</taxon>
        <taxon>Chytridiomycota incertae sedis</taxon>
        <taxon>Chytridiomycetes</taxon>
        <taxon>Rhizophlyctidales</taxon>
        <taxon>Rhizophlyctidaceae</taxon>
        <taxon>Rhizophlyctis</taxon>
    </lineage>
</organism>
<evidence type="ECO:0000313" key="4">
    <source>
        <dbReference type="EMBL" id="KAJ3046930.1"/>
    </source>
</evidence>
<keyword evidence="5" id="KW-1185">Reference proteome</keyword>
<dbReference type="InterPro" id="IPR050865">
    <property type="entry name" value="BEACH_Domain"/>
</dbReference>
<evidence type="ECO:0000259" key="3">
    <source>
        <dbReference type="Pfam" id="PF20425"/>
    </source>
</evidence>
<evidence type="ECO:0000313" key="5">
    <source>
        <dbReference type="Proteomes" id="UP001212841"/>
    </source>
</evidence>
<protein>
    <submittedName>
        <fullName evidence="4">Uncharacterized protein</fullName>
    </submittedName>
</protein>
<dbReference type="InterPro" id="IPR031570">
    <property type="entry name" value="NBEA/BDCP_DUF4704"/>
</dbReference>
<dbReference type="Pfam" id="PF20425">
    <property type="entry name" value="Neurobeachin"/>
    <property type="match status" value="1"/>
</dbReference>
<dbReference type="PANTHER" id="PTHR13743:SF123">
    <property type="entry name" value="PROTEIN FAN"/>
    <property type="match status" value="1"/>
</dbReference>
<feature type="domain" description="DUF4704" evidence="2">
    <location>
        <begin position="942"/>
        <end position="1344"/>
    </location>
</feature>